<gene>
    <name evidence="10" type="ORF">AUMI_16500</name>
</gene>
<feature type="transmembrane region" description="Helical" evidence="8">
    <location>
        <begin position="85"/>
        <end position="103"/>
    </location>
</feature>
<feature type="transmembrane region" description="Helical" evidence="8">
    <location>
        <begin position="315"/>
        <end position="332"/>
    </location>
</feature>
<dbReference type="Proteomes" id="UP000243847">
    <property type="component" value="Chromosome sequence1"/>
</dbReference>
<evidence type="ECO:0000313" key="11">
    <source>
        <dbReference type="Proteomes" id="UP000243847"/>
    </source>
</evidence>
<feature type="transmembrane region" description="Helical" evidence="8">
    <location>
        <begin position="58"/>
        <end position="78"/>
    </location>
</feature>
<evidence type="ECO:0000256" key="4">
    <source>
        <dbReference type="ARBA" id="ARBA00022475"/>
    </source>
</evidence>
<dbReference type="InterPro" id="IPR036259">
    <property type="entry name" value="MFS_trans_sf"/>
</dbReference>
<feature type="transmembrane region" description="Helical" evidence="8">
    <location>
        <begin position="207"/>
        <end position="225"/>
    </location>
</feature>
<organism evidence="10 11">
    <name type="scientific">Aurantimicrobium minutum</name>
    <dbReference type="NCBI Taxonomy" id="708131"/>
    <lineage>
        <taxon>Bacteria</taxon>
        <taxon>Bacillati</taxon>
        <taxon>Actinomycetota</taxon>
        <taxon>Actinomycetes</taxon>
        <taxon>Micrococcales</taxon>
        <taxon>Microbacteriaceae</taxon>
        <taxon>Aurantimicrobium</taxon>
    </lineage>
</organism>
<dbReference type="GO" id="GO:0005886">
    <property type="term" value="C:plasma membrane"/>
    <property type="evidence" value="ECO:0007669"/>
    <property type="project" value="UniProtKB-SubCell"/>
</dbReference>
<dbReference type="SUPFAM" id="SSF103473">
    <property type="entry name" value="MFS general substrate transporter"/>
    <property type="match status" value="1"/>
</dbReference>
<feature type="transmembrane region" description="Helical" evidence="8">
    <location>
        <begin position="20"/>
        <end position="46"/>
    </location>
</feature>
<dbReference type="GO" id="GO:0022857">
    <property type="term" value="F:transmembrane transporter activity"/>
    <property type="evidence" value="ECO:0007669"/>
    <property type="project" value="InterPro"/>
</dbReference>
<dbReference type="AlphaFoldDB" id="A0A173LWF3"/>
<dbReference type="PANTHER" id="PTHR42718">
    <property type="entry name" value="MAJOR FACILITATOR SUPERFAMILY MULTIDRUG TRANSPORTER MFSC"/>
    <property type="match status" value="1"/>
</dbReference>
<keyword evidence="6 8" id="KW-1133">Transmembrane helix</keyword>
<dbReference type="PANTHER" id="PTHR42718:SF9">
    <property type="entry name" value="MAJOR FACILITATOR SUPERFAMILY MULTIDRUG TRANSPORTER MFSC"/>
    <property type="match status" value="1"/>
</dbReference>
<proteinExistence type="inferred from homology"/>
<keyword evidence="3" id="KW-0813">Transport</keyword>
<feature type="transmembrane region" description="Helical" evidence="8">
    <location>
        <begin position="368"/>
        <end position="394"/>
    </location>
</feature>
<dbReference type="EMBL" id="AP017457">
    <property type="protein sequence ID" value="BAU99192.1"/>
    <property type="molecule type" value="Genomic_DNA"/>
</dbReference>
<feature type="transmembrane region" description="Helical" evidence="8">
    <location>
        <begin position="115"/>
        <end position="136"/>
    </location>
</feature>
<feature type="transmembrane region" description="Helical" evidence="8">
    <location>
        <begin position="148"/>
        <end position="170"/>
    </location>
</feature>
<comment type="similarity">
    <text evidence="2">Belongs to the major facilitator superfamily. EmrB family.</text>
</comment>
<dbReference type="GeneID" id="80451842"/>
<feature type="transmembrane region" description="Helical" evidence="8">
    <location>
        <begin position="281"/>
        <end position="303"/>
    </location>
</feature>
<evidence type="ECO:0000256" key="6">
    <source>
        <dbReference type="ARBA" id="ARBA00022989"/>
    </source>
</evidence>
<dbReference type="InterPro" id="IPR011701">
    <property type="entry name" value="MFS"/>
</dbReference>
<feature type="transmembrane region" description="Helical" evidence="8">
    <location>
        <begin position="448"/>
        <end position="471"/>
    </location>
</feature>
<accession>A0A173LWF3</accession>
<dbReference type="Pfam" id="PF07690">
    <property type="entry name" value="MFS_1"/>
    <property type="match status" value="1"/>
</dbReference>
<keyword evidence="5 8" id="KW-0812">Transmembrane</keyword>
<protein>
    <submittedName>
        <fullName evidence="10">Putative transporter</fullName>
    </submittedName>
</protein>
<dbReference type="InterPro" id="IPR020846">
    <property type="entry name" value="MFS_dom"/>
</dbReference>
<evidence type="ECO:0000256" key="2">
    <source>
        <dbReference type="ARBA" id="ARBA00008537"/>
    </source>
</evidence>
<evidence type="ECO:0000256" key="3">
    <source>
        <dbReference type="ARBA" id="ARBA00022448"/>
    </source>
</evidence>
<dbReference type="KEGG" id="amin:AUMI_16500"/>
<evidence type="ECO:0000256" key="8">
    <source>
        <dbReference type="SAM" id="Phobius"/>
    </source>
</evidence>
<comment type="subcellular location">
    <subcellularLocation>
        <location evidence="1">Cell membrane</location>
        <topology evidence="1">Multi-pass membrane protein</topology>
    </subcellularLocation>
</comment>
<evidence type="ECO:0000259" key="9">
    <source>
        <dbReference type="PROSITE" id="PS50850"/>
    </source>
</evidence>
<dbReference type="OrthoDB" id="9812221at2"/>
<keyword evidence="4" id="KW-1003">Cell membrane</keyword>
<reference evidence="10 11" key="1">
    <citation type="journal article" date="2016" name="Genome Announc.">
        <title>Complete Genome Sequence of Aurantimicrobium minutum Type Strain KNCT, a Planktonic Ultramicrobacterium Isolated from River Water.</title>
        <authorList>
            <person name="Nakai R."/>
            <person name="Fujisawa T."/>
            <person name="Nakamura Y."/>
            <person name="Nishide H."/>
            <person name="Uchiyama I."/>
            <person name="Baba T."/>
            <person name="Toyoda A."/>
            <person name="Fujiyama A."/>
            <person name="Naganuma T."/>
            <person name="Niki H."/>
        </authorList>
    </citation>
    <scope>NUCLEOTIDE SEQUENCE [LARGE SCALE GENOMIC DNA]</scope>
    <source>
        <strain evidence="10 11">KNC</strain>
    </source>
</reference>
<dbReference type="InterPro" id="IPR004638">
    <property type="entry name" value="EmrB-like"/>
</dbReference>
<evidence type="ECO:0000256" key="1">
    <source>
        <dbReference type="ARBA" id="ARBA00004651"/>
    </source>
</evidence>
<dbReference type="Gene3D" id="1.20.1720.10">
    <property type="entry name" value="Multidrug resistance protein D"/>
    <property type="match status" value="1"/>
</dbReference>
<dbReference type="CDD" id="cd17503">
    <property type="entry name" value="MFS_LmrB_MDR_like"/>
    <property type="match status" value="1"/>
</dbReference>
<keyword evidence="7 8" id="KW-0472">Membrane</keyword>
<feature type="transmembrane region" description="Helical" evidence="8">
    <location>
        <begin position="415"/>
        <end position="436"/>
    </location>
</feature>
<feature type="domain" description="Major facilitator superfamily (MFS) profile" evidence="9">
    <location>
        <begin position="20"/>
        <end position="475"/>
    </location>
</feature>
<dbReference type="Gene3D" id="1.20.1250.20">
    <property type="entry name" value="MFS general substrate transporter like domains"/>
    <property type="match status" value="1"/>
</dbReference>
<evidence type="ECO:0000313" key="10">
    <source>
        <dbReference type="EMBL" id="BAU99192.1"/>
    </source>
</evidence>
<name>A0A173LWF3_9MICO</name>
<dbReference type="NCBIfam" id="TIGR00711">
    <property type="entry name" value="efflux_EmrB"/>
    <property type="match status" value="1"/>
</dbReference>
<dbReference type="RefSeq" id="WP_096381310.1">
    <property type="nucleotide sequence ID" value="NZ_AP017457.1"/>
</dbReference>
<dbReference type="PROSITE" id="PS50850">
    <property type="entry name" value="MFS"/>
    <property type="match status" value="1"/>
</dbReference>
<evidence type="ECO:0000256" key="7">
    <source>
        <dbReference type="ARBA" id="ARBA00023136"/>
    </source>
</evidence>
<sequence>MPAAESAIVSDKLAPRHKVILGVLMVSTFVVFLNETALGVALPQIMEQLHIQPSTGQWLNTAYMLTMAVIIPTTGFLLQRFSTRNMYMAAMLFFTSGTLVAALSQSFLQLLCGRILQASGTAIMLPLLMTTVMQLVPEHLRGRINGNISLVLSAAPALGPAFSGIVLNFLDWRWLFWIMLPIGVTTLIIGSLRITNSQETRKIPIDTLSVVLSAFAFSGLIYGLSSFADSARGTAVVSPWLPLGAGAILFALFLIRQTRLQKTDSALLDLRTFRSRSFTEAMILMAIGMLILFGSGILIPIYMQNVLGVEPLVTGLMMLPGGLIMGLLGPTVGRIYDKHGPRKLLLPGAITVSVAFWSMVTFTTSTTVWMVFISYTVLSIGLAFLFTPLFALSLSSVPPKLYSYASATIGTLQQLAGAAGTALFITVMTLISVNLAQTGSSEVEALSAGITTAFLIGAISSLGLIAVAAILKRPATAEEIAAELQP</sequence>
<dbReference type="PRINTS" id="PR01036">
    <property type="entry name" value="TCRTETB"/>
</dbReference>
<feature type="transmembrane region" description="Helical" evidence="8">
    <location>
        <begin position="176"/>
        <end position="195"/>
    </location>
</feature>
<feature type="transmembrane region" description="Helical" evidence="8">
    <location>
        <begin position="344"/>
        <end position="362"/>
    </location>
</feature>
<feature type="transmembrane region" description="Helical" evidence="8">
    <location>
        <begin position="237"/>
        <end position="255"/>
    </location>
</feature>
<evidence type="ECO:0000256" key="5">
    <source>
        <dbReference type="ARBA" id="ARBA00022692"/>
    </source>
</evidence>